<dbReference type="OrthoDB" id="9789543at2"/>
<evidence type="ECO:0000259" key="2">
    <source>
        <dbReference type="Pfam" id="PF01370"/>
    </source>
</evidence>
<proteinExistence type="inferred from homology"/>
<dbReference type="Proteomes" id="UP000186705">
    <property type="component" value="Unassembled WGS sequence"/>
</dbReference>
<comment type="caution">
    <text evidence="3">The sequence shown here is derived from an EMBL/GenBank/DDBJ whole genome shotgun (WGS) entry which is preliminary data.</text>
</comment>
<accession>A0A1U7NNA2</accession>
<dbReference type="AlphaFoldDB" id="A0A1U7NNA2"/>
<dbReference type="InterPro" id="IPR001509">
    <property type="entry name" value="Epimerase_deHydtase"/>
</dbReference>
<dbReference type="SUPFAM" id="SSF51735">
    <property type="entry name" value="NAD(P)-binding Rossmann-fold domains"/>
    <property type="match status" value="1"/>
</dbReference>
<organism evidence="3 4">
    <name type="scientific">Dubosiella newyorkensis</name>
    <dbReference type="NCBI Taxonomy" id="1862672"/>
    <lineage>
        <taxon>Bacteria</taxon>
        <taxon>Bacillati</taxon>
        <taxon>Bacillota</taxon>
        <taxon>Erysipelotrichia</taxon>
        <taxon>Erysipelotrichales</taxon>
        <taxon>Erysipelotrichaceae</taxon>
        <taxon>Dubosiella</taxon>
    </lineage>
</organism>
<reference evidence="3 4" key="1">
    <citation type="submission" date="2016-11" db="EMBL/GenBank/DDBJ databases">
        <title>Description of two novel members of the family Erysipelotrichaceae: Ileibacterium lipovorans gen. nov., sp. nov. and Dubosiella newyorkensis, gen. nov., sp. nov.</title>
        <authorList>
            <person name="Cox L.M."/>
            <person name="Sohn J."/>
            <person name="Tyrrell K.L."/>
            <person name="Citron D.M."/>
            <person name="Lawson P.A."/>
            <person name="Patel N.B."/>
            <person name="Iizumi T."/>
            <person name="Perez-Perez G.I."/>
            <person name="Goldstein E.J."/>
            <person name="Blaser M.J."/>
        </authorList>
    </citation>
    <scope>NUCLEOTIDE SEQUENCE [LARGE SCALE GENOMIC DNA]</scope>
    <source>
        <strain evidence="3 4">NYU-BL-A4</strain>
    </source>
</reference>
<keyword evidence="4" id="KW-1185">Reference proteome</keyword>
<evidence type="ECO:0000256" key="1">
    <source>
        <dbReference type="ARBA" id="ARBA00007637"/>
    </source>
</evidence>
<gene>
    <name evidence="3" type="ORF">BO225_05225</name>
</gene>
<dbReference type="Gene3D" id="3.40.50.720">
    <property type="entry name" value="NAD(P)-binding Rossmann-like Domain"/>
    <property type="match status" value="1"/>
</dbReference>
<dbReference type="RefSeq" id="WP_076341230.1">
    <property type="nucleotide sequence ID" value="NZ_CANTAN010000007.1"/>
</dbReference>
<evidence type="ECO:0000313" key="4">
    <source>
        <dbReference type="Proteomes" id="UP000186705"/>
    </source>
</evidence>
<dbReference type="GeneID" id="78275349"/>
<dbReference type="InterPro" id="IPR036291">
    <property type="entry name" value="NAD(P)-bd_dom_sf"/>
</dbReference>
<protein>
    <submittedName>
        <fullName evidence="3">Epimerase</fullName>
    </submittedName>
</protein>
<dbReference type="Pfam" id="PF01370">
    <property type="entry name" value="Epimerase"/>
    <property type="match status" value="1"/>
</dbReference>
<dbReference type="EMBL" id="MPKA01000060">
    <property type="protein sequence ID" value="OLU46748.1"/>
    <property type="molecule type" value="Genomic_DNA"/>
</dbReference>
<comment type="similarity">
    <text evidence="1">Belongs to the NAD(P)-dependent epimerase/dehydratase family.</text>
</comment>
<dbReference type="PANTHER" id="PTHR43000">
    <property type="entry name" value="DTDP-D-GLUCOSE 4,6-DEHYDRATASE-RELATED"/>
    <property type="match status" value="1"/>
</dbReference>
<name>A0A1U7NNA2_9FIRM</name>
<evidence type="ECO:0000313" key="3">
    <source>
        <dbReference type="EMBL" id="OLU46748.1"/>
    </source>
</evidence>
<sequence>MKKQKAIITGGTGMIGIALIRCLLTNDIDVTVIVNPNSNRQSVLNQFNTIKIVQKDISHLKELGDVLPHDYTYFFHLAWMGTFGDSRNDMYLQTKNIEYTLDAVNLAKALGCEVFLGTGSQAEYGPVKEKMSAETPTNPVTGYGIAKLCANRMSRIYAQSLGLRHIWVRVLSVFGPYDGQGTMVMSGLKNMLAGHEGKYTKGEQMWDYLYCEDAAQALYKAAKKGKDGKIYPLGSGEVKPLKEYIEIMRDNVDPNLSLDFGSVPYYPNQVMYMCADIEDLKKDTGFEPEHTFDEGIKKTIQWIKEGD</sequence>
<dbReference type="STRING" id="1862672.BO225_05225"/>
<feature type="domain" description="NAD-dependent epimerase/dehydratase" evidence="2">
    <location>
        <begin position="7"/>
        <end position="234"/>
    </location>
</feature>